<evidence type="ECO:0000313" key="2">
    <source>
        <dbReference type="EMBL" id="EJK75140.1"/>
    </source>
</evidence>
<dbReference type="AlphaFoldDB" id="K0TCI0"/>
<evidence type="ECO:0000256" key="1">
    <source>
        <dbReference type="SAM" id="MobiDB-lite"/>
    </source>
</evidence>
<organism evidence="2 3">
    <name type="scientific">Thalassiosira oceanica</name>
    <name type="common">Marine diatom</name>
    <dbReference type="NCBI Taxonomy" id="159749"/>
    <lineage>
        <taxon>Eukaryota</taxon>
        <taxon>Sar</taxon>
        <taxon>Stramenopiles</taxon>
        <taxon>Ochrophyta</taxon>
        <taxon>Bacillariophyta</taxon>
        <taxon>Coscinodiscophyceae</taxon>
        <taxon>Thalassiosirophycidae</taxon>
        <taxon>Thalassiosirales</taxon>
        <taxon>Thalassiosiraceae</taxon>
        <taxon>Thalassiosira</taxon>
    </lineage>
</organism>
<name>K0TCI0_THAOC</name>
<proteinExistence type="predicted"/>
<keyword evidence="3" id="KW-1185">Reference proteome</keyword>
<reference evidence="2 3" key="1">
    <citation type="journal article" date="2012" name="Genome Biol.">
        <title>Genome and low-iron response of an oceanic diatom adapted to chronic iron limitation.</title>
        <authorList>
            <person name="Lommer M."/>
            <person name="Specht M."/>
            <person name="Roy A.S."/>
            <person name="Kraemer L."/>
            <person name="Andreson R."/>
            <person name="Gutowska M.A."/>
            <person name="Wolf J."/>
            <person name="Bergner S.V."/>
            <person name="Schilhabel M.B."/>
            <person name="Klostermeier U.C."/>
            <person name="Beiko R.G."/>
            <person name="Rosenstiel P."/>
            <person name="Hippler M."/>
            <person name="Laroche J."/>
        </authorList>
    </citation>
    <scope>NUCLEOTIDE SEQUENCE [LARGE SCALE GENOMIC DNA]</scope>
    <source>
        <strain evidence="2 3">CCMP1005</strain>
    </source>
</reference>
<feature type="region of interest" description="Disordered" evidence="1">
    <location>
        <begin position="65"/>
        <end position="96"/>
    </location>
</feature>
<evidence type="ECO:0000313" key="3">
    <source>
        <dbReference type="Proteomes" id="UP000266841"/>
    </source>
</evidence>
<protein>
    <submittedName>
        <fullName evidence="2">Uncharacterized protein</fullName>
    </submittedName>
</protein>
<dbReference type="EMBL" id="AGNL01003111">
    <property type="protein sequence ID" value="EJK75140.1"/>
    <property type="molecule type" value="Genomic_DNA"/>
</dbReference>
<sequence length="255" mass="28089">MPLNNHTVYARNSLDVLDQVRRSQPKICDETYEPNDPRVVGSSLLSTSGSGKALLINTFDHREQPLGLDTQRVAKQQPREKTSQSPANDDIPTTLINPRAGRSIITEVEEDRAIGQTQTKLGDMADVECSRIVDDDHDSFQDIDGDPEGIALAQRSSPQNLGGEVPVPPDPEVRALATTARSTSITRDRPTWYSRHDMSDMSLWRNGLVTDKPTNEMQLLAKRLADGVLAFTTMHCPSRLPCRETDLADITGSGT</sequence>
<dbReference type="Proteomes" id="UP000266841">
    <property type="component" value="Unassembled WGS sequence"/>
</dbReference>
<comment type="caution">
    <text evidence="2">The sequence shown here is derived from an EMBL/GenBank/DDBJ whole genome shotgun (WGS) entry which is preliminary data.</text>
</comment>
<accession>K0TCI0</accession>
<gene>
    <name evidence="2" type="ORF">THAOC_03146</name>
</gene>